<reference evidence="1" key="1">
    <citation type="submission" date="2020-03" db="EMBL/GenBank/DDBJ databases">
        <title>A high-quality chromosome-level genome assembly of a woody plant with both climbing and erect habits, Rhamnella rubrinervis.</title>
        <authorList>
            <person name="Lu Z."/>
            <person name="Yang Y."/>
            <person name="Zhu X."/>
            <person name="Sun Y."/>
        </authorList>
    </citation>
    <scope>NUCLEOTIDE SEQUENCE</scope>
    <source>
        <strain evidence="1">BYM</strain>
        <tissue evidence="1">Leaf</tissue>
    </source>
</reference>
<organism evidence="1 2">
    <name type="scientific">Rhamnella rubrinervis</name>
    <dbReference type="NCBI Taxonomy" id="2594499"/>
    <lineage>
        <taxon>Eukaryota</taxon>
        <taxon>Viridiplantae</taxon>
        <taxon>Streptophyta</taxon>
        <taxon>Embryophyta</taxon>
        <taxon>Tracheophyta</taxon>
        <taxon>Spermatophyta</taxon>
        <taxon>Magnoliopsida</taxon>
        <taxon>eudicotyledons</taxon>
        <taxon>Gunneridae</taxon>
        <taxon>Pentapetalae</taxon>
        <taxon>rosids</taxon>
        <taxon>fabids</taxon>
        <taxon>Rosales</taxon>
        <taxon>Rhamnaceae</taxon>
        <taxon>rhamnoid group</taxon>
        <taxon>Rhamneae</taxon>
        <taxon>Rhamnella</taxon>
    </lineage>
</organism>
<evidence type="ECO:0000313" key="1">
    <source>
        <dbReference type="EMBL" id="KAF3449594.1"/>
    </source>
</evidence>
<gene>
    <name evidence="1" type="ORF">FNV43_RR10323</name>
</gene>
<name>A0A8K0HCZ4_9ROSA</name>
<dbReference type="AlphaFoldDB" id="A0A8K0HCZ4"/>
<proteinExistence type="predicted"/>
<accession>A0A8K0HCZ4</accession>
<comment type="caution">
    <text evidence="1">The sequence shown here is derived from an EMBL/GenBank/DDBJ whole genome shotgun (WGS) entry which is preliminary data.</text>
</comment>
<dbReference type="OrthoDB" id="736100at2759"/>
<dbReference type="EMBL" id="VOIH02000004">
    <property type="protein sequence ID" value="KAF3449594.1"/>
    <property type="molecule type" value="Genomic_DNA"/>
</dbReference>
<sequence length="67" mass="7438">MPSLLRLKVEGLEQGQGRGIYVNVNKEAKKKGFTNRTKIWAIANSLKNNGVKLILKDNAENSSRPSL</sequence>
<protein>
    <submittedName>
        <fullName evidence="1">Uncharacterized protein</fullName>
    </submittedName>
</protein>
<keyword evidence="2" id="KW-1185">Reference proteome</keyword>
<evidence type="ECO:0000313" key="2">
    <source>
        <dbReference type="Proteomes" id="UP000796880"/>
    </source>
</evidence>
<dbReference type="Proteomes" id="UP000796880">
    <property type="component" value="Unassembled WGS sequence"/>
</dbReference>